<feature type="region of interest" description="Disordered" evidence="7">
    <location>
        <begin position="430"/>
        <end position="464"/>
    </location>
</feature>
<feature type="binding site" evidence="6">
    <location>
        <position position="165"/>
    </location>
    <ligand>
        <name>ATP</name>
        <dbReference type="ChEBI" id="CHEBI:30616"/>
    </ligand>
</feature>
<dbReference type="SUPFAM" id="SSF55874">
    <property type="entry name" value="ATPase domain of HSP90 chaperone/DNA topoisomerase II/histidine kinase"/>
    <property type="match status" value="1"/>
</dbReference>
<dbReference type="NCBIfam" id="NF003218">
    <property type="entry name" value="PRK04184.1"/>
    <property type="match status" value="1"/>
</dbReference>
<dbReference type="InterPro" id="IPR003594">
    <property type="entry name" value="HATPase_dom"/>
</dbReference>
<dbReference type="InterPro" id="IPR010979">
    <property type="entry name" value="Ribosomal_uS13-like_H2TH"/>
</dbReference>
<evidence type="ECO:0000256" key="5">
    <source>
        <dbReference type="ARBA" id="ARBA00023235"/>
    </source>
</evidence>
<dbReference type="PANTHER" id="PTHR48444:SF1">
    <property type="entry name" value="DNA TOPOISOMERASE 6 SUBUNIT B"/>
    <property type="match status" value="1"/>
</dbReference>
<dbReference type="InterPro" id="IPR005734">
    <property type="entry name" value="TopoVI_B"/>
</dbReference>
<dbReference type="EC" id="5.6.2.2" evidence="6"/>
<keyword evidence="1 6" id="KW-0547">Nucleotide-binding</keyword>
<proteinExistence type="inferred from homology"/>
<dbReference type="HAMAP" id="MF_00322">
    <property type="entry name" value="Top6B"/>
    <property type="match status" value="1"/>
</dbReference>
<dbReference type="Pfam" id="PF02518">
    <property type="entry name" value="HATPase_c"/>
    <property type="match status" value="1"/>
</dbReference>
<dbReference type="PANTHER" id="PTHR48444">
    <property type="entry name" value="DNA TOPOISOMERASE 6 SUBUNIT B"/>
    <property type="match status" value="1"/>
</dbReference>
<dbReference type="InterPro" id="IPR036890">
    <property type="entry name" value="HATPase_C_sf"/>
</dbReference>
<keyword evidence="3 6" id="KW-0799">Topoisomerase</keyword>
<comment type="catalytic activity">
    <reaction evidence="6">
        <text>ATP-dependent breakage, passage and rejoining of double-stranded DNA.</text>
        <dbReference type="EC" id="5.6.2.2"/>
    </reaction>
</comment>
<dbReference type="SUPFAM" id="SSF46946">
    <property type="entry name" value="S13-like H2TH domain"/>
    <property type="match status" value="1"/>
</dbReference>
<name>A0ABM7XG10_9BACT</name>
<feature type="binding site" evidence="6">
    <location>
        <position position="119"/>
    </location>
    <ligand>
        <name>ATP</name>
        <dbReference type="ChEBI" id="CHEBI:30616"/>
    </ligand>
</feature>
<feature type="region of interest" description="Disordered" evidence="7">
    <location>
        <begin position="655"/>
        <end position="683"/>
    </location>
</feature>
<evidence type="ECO:0000256" key="6">
    <source>
        <dbReference type="HAMAP-Rule" id="MF_00322"/>
    </source>
</evidence>
<evidence type="ECO:0000259" key="8">
    <source>
        <dbReference type="SMART" id="SM00387"/>
    </source>
</evidence>
<dbReference type="InterPro" id="IPR014721">
    <property type="entry name" value="Ribsml_uS5_D2-typ_fold_subgr"/>
</dbReference>
<feature type="binding site" evidence="6">
    <location>
        <position position="574"/>
    </location>
    <ligand>
        <name>ATP</name>
        <dbReference type="ChEBI" id="CHEBI:30616"/>
    </ligand>
</feature>
<dbReference type="RefSeq" id="WP_404800623.1">
    <property type="nucleotide sequence ID" value="NZ_AP025592.1"/>
</dbReference>
<dbReference type="EMBL" id="AP025592">
    <property type="protein sequence ID" value="BDG10816.1"/>
    <property type="molecule type" value="Genomic_DNA"/>
</dbReference>
<keyword evidence="2 6" id="KW-0067">ATP-binding</keyword>
<protein>
    <recommendedName>
        <fullName evidence="6">Type 2 DNA topoisomerase 6 subunit B</fullName>
        <ecNumber evidence="6">5.6.2.2</ecNumber>
    </recommendedName>
    <alternativeName>
        <fullName evidence="6">Type II DNA topoisomerase VI subunit B</fullName>
        <shortName evidence="6">TopoVI-B</shortName>
    </alternativeName>
</protein>
<dbReference type="Pfam" id="PF09239">
    <property type="entry name" value="Topo-VIb_trans"/>
    <property type="match status" value="1"/>
</dbReference>
<accession>A0ABM7XG10</accession>
<keyword evidence="5 6" id="KW-0413">Isomerase</keyword>
<comment type="function">
    <text evidence="6">Relaxes both positive and negative superturns and exhibits a strong decatenase activity.</text>
</comment>
<evidence type="ECO:0000256" key="3">
    <source>
        <dbReference type="ARBA" id="ARBA00023029"/>
    </source>
</evidence>
<dbReference type="SMART" id="SM00387">
    <property type="entry name" value="HATPase_c"/>
    <property type="match status" value="1"/>
</dbReference>
<evidence type="ECO:0000256" key="7">
    <source>
        <dbReference type="SAM" id="MobiDB-lite"/>
    </source>
</evidence>
<comment type="subunit">
    <text evidence="6">Homodimer. Heterotetramer of two Top6A and two Top6B chains.</text>
</comment>
<dbReference type="InterPro" id="IPR020568">
    <property type="entry name" value="Ribosomal_Su5_D2-typ_SF"/>
</dbReference>
<gene>
    <name evidence="6" type="primary">top6B</name>
    <name evidence="9" type="ORF">AMPC_39290</name>
</gene>
<evidence type="ECO:0000256" key="2">
    <source>
        <dbReference type="ARBA" id="ARBA00022840"/>
    </source>
</evidence>
<feature type="region of interest" description="Disordered" evidence="7">
    <location>
        <begin position="1"/>
        <end position="37"/>
    </location>
</feature>
<sequence>MGVKRSKAERVAGRGDDVLPGQLELVPGGGGTRKRASEKVVVPVARSPRNAAAEVVEEPAVEAAPAPAPRQKRRATAEQMASKQREISISEFFTKNRHLLGFDNPSKALLTTIKEAVDNSLDACEEAGILPEITIEVHDLGFEQAGKADSELTKGEGRFRVVIEDNGPGIVKEQAPKIFGKLLYGSKFHRLKQSRGQQGIGISAAAMYGQLTTGQPIAVTSRTGKGKPTHYFEIQIDTRKNNPVVTRDDKLAEWHQEHGTRVELEIVANWQQGQRFVNRYVEHTALANPHATVHYVRPKQQRLSFPRATDELPKEAAEIKPHPHGVELGSLMLMAAESKSHDVKGFLTSAFSRVSPMVADEILKRTGWKKKVRPRDLAEDRDLAEGLQKAIQATKIMAPPTNCLSPIGDALMKKGLVSFLSVIETEGPEEDQQLDLDQAAKKKASKKEKQARAEAPLVPDAPPEEGVEKIKGHNYFIATVTRPPKVYRGNPFQVEVGLAYGGSWPADKSIELFRFANRVPLLFQRGACGVTEAVVKTDWRNYLLSQPKNSLPVGPMALLVHIASVWVPFTSESKEAVAHYPEIIREIQLAAQECGRKLAAHIRKRQHADYEAKRRSLFELYIEEVAQALGKITGKSPLPIKRDLVKVAREVTATELEEQDRELEEASEKTSRRPRRRSDEEAE</sequence>
<dbReference type="CDD" id="cd00823">
    <property type="entry name" value="TopoIIB_Trans"/>
    <property type="match status" value="1"/>
</dbReference>
<dbReference type="Gene3D" id="3.30.565.10">
    <property type="entry name" value="Histidine kinase-like ATPase, C-terminal domain"/>
    <property type="match status" value="1"/>
</dbReference>
<evidence type="ECO:0000256" key="1">
    <source>
        <dbReference type="ARBA" id="ARBA00022741"/>
    </source>
</evidence>
<dbReference type="InterPro" id="IPR015320">
    <property type="entry name" value="TopoVI_B_transducer"/>
</dbReference>
<dbReference type="Proteomes" id="UP001162734">
    <property type="component" value="Chromosome"/>
</dbReference>
<feature type="binding site" evidence="6">
    <location>
        <begin position="186"/>
        <end position="187"/>
    </location>
    <ligand>
        <name>ATP</name>
        <dbReference type="ChEBI" id="CHEBI:30616"/>
    </ligand>
</feature>
<dbReference type="Gene3D" id="1.10.8.50">
    <property type="match status" value="1"/>
</dbReference>
<evidence type="ECO:0000313" key="10">
    <source>
        <dbReference type="Proteomes" id="UP001162734"/>
    </source>
</evidence>
<reference evidence="10" key="1">
    <citation type="journal article" date="2022" name="Int. J. Syst. Evol. Microbiol.">
        <title>Anaeromyxobacter oryzae sp. nov., Anaeromyxobacter diazotrophicus sp. nov. and Anaeromyxobacter paludicola sp. nov., isolated from paddy soils.</title>
        <authorList>
            <person name="Itoh H."/>
            <person name="Xu Z."/>
            <person name="Mise K."/>
            <person name="Masuda Y."/>
            <person name="Ushijima N."/>
            <person name="Hayakawa C."/>
            <person name="Shiratori Y."/>
            <person name="Senoo K."/>
        </authorList>
    </citation>
    <scope>NUCLEOTIDE SEQUENCE [LARGE SCALE GENOMIC DNA]</scope>
    <source>
        <strain evidence="10">Red630</strain>
    </source>
</reference>
<keyword evidence="4 6" id="KW-0238">DNA-binding</keyword>
<feature type="compositionally biased region" description="Basic and acidic residues" evidence="7">
    <location>
        <begin position="1"/>
        <end position="17"/>
    </location>
</feature>
<dbReference type="PIRSF" id="PIRSF006553">
    <property type="entry name" value="TopoVI_B"/>
    <property type="match status" value="1"/>
</dbReference>
<keyword evidence="10" id="KW-1185">Reference proteome</keyword>
<dbReference type="Gene3D" id="3.30.230.10">
    <property type="match status" value="1"/>
</dbReference>
<evidence type="ECO:0000313" key="9">
    <source>
        <dbReference type="EMBL" id="BDG10816.1"/>
    </source>
</evidence>
<feature type="domain" description="Histidine kinase/HSP90-like ATPase" evidence="8">
    <location>
        <begin position="104"/>
        <end position="240"/>
    </location>
</feature>
<feature type="binding site" evidence="6">
    <location>
        <begin position="196"/>
        <end position="203"/>
    </location>
    <ligand>
        <name>ATP</name>
        <dbReference type="ChEBI" id="CHEBI:30616"/>
    </ligand>
</feature>
<evidence type="ECO:0000256" key="4">
    <source>
        <dbReference type="ARBA" id="ARBA00023125"/>
    </source>
</evidence>
<dbReference type="SUPFAM" id="SSF54211">
    <property type="entry name" value="Ribosomal protein S5 domain 2-like"/>
    <property type="match status" value="1"/>
</dbReference>
<organism evidence="9 10">
    <name type="scientific">Anaeromyxobacter paludicola</name>
    <dbReference type="NCBI Taxonomy" id="2918171"/>
    <lineage>
        <taxon>Bacteria</taxon>
        <taxon>Pseudomonadati</taxon>
        <taxon>Myxococcota</taxon>
        <taxon>Myxococcia</taxon>
        <taxon>Myxococcales</taxon>
        <taxon>Cystobacterineae</taxon>
        <taxon>Anaeromyxobacteraceae</taxon>
        <taxon>Anaeromyxobacter</taxon>
    </lineage>
</organism>
<comment type="similarity">
    <text evidence="6">Belongs to the TOP6B family.</text>
</comment>